<dbReference type="AlphaFoldDB" id="A0A401R9Y0"/>
<comment type="caution">
    <text evidence="1">The sequence shown here is derived from an EMBL/GenBank/DDBJ whole genome shotgun (WGS) entry which is preliminary data.</text>
</comment>
<proteinExistence type="predicted"/>
<evidence type="ECO:0000313" key="2">
    <source>
        <dbReference type="Proteomes" id="UP000288351"/>
    </source>
</evidence>
<name>A0A401R9Y0_STRNR</name>
<organism evidence="1 2">
    <name type="scientific">Streptomyces noursei</name>
    <name type="common">Streptomyces albulus</name>
    <dbReference type="NCBI Taxonomy" id="1971"/>
    <lineage>
        <taxon>Bacteria</taxon>
        <taxon>Bacillati</taxon>
        <taxon>Actinomycetota</taxon>
        <taxon>Actinomycetes</taxon>
        <taxon>Kitasatosporales</taxon>
        <taxon>Streptomycetaceae</taxon>
        <taxon>Streptomyces</taxon>
    </lineage>
</organism>
<dbReference type="Pfam" id="PF13704">
    <property type="entry name" value="Glyco_tranf_2_4"/>
    <property type="match status" value="1"/>
</dbReference>
<reference evidence="1 2" key="1">
    <citation type="journal article" date="2019" name="Microbiol. Resour. Announc.">
        <title>Draft Genome Sequence of the Most Traditional epsilon-Poly-l-Lysine Producer, Streptomyces albulus NBRC14147.</title>
        <authorList>
            <person name="Yamanaka K."/>
            <person name="Hamano Y."/>
        </authorList>
    </citation>
    <scope>NUCLEOTIDE SEQUENCE [LARGE SCALE GENOMIC DNA]</scope>
    <source>
        <strain evidence="1 2">NBRC 14147</strain>
    </source>
</reference>
<sequence length="288" mass="32230">MPIPPPPLIAVVGPVETSLLAAWVAHYRHLGIERFLIAFHFPDHVPDAQRHDLQAAVRELGILPAGMSIGPWHEHTDTELRDALRHRAGPGWHLLADADEFQQYPAPLTEVIAHAESSGHRVVGGLMLDRITADGSLTGWQSDRGLDLAYPLGGHLTHRLLHGDPRKVVLARHDVVVASGNHRAPGNRPDMDRLCAVHHFKWRSGVLEDLRRRVQHFTSGTWQEHTPAVREEATRLLEHIDQHRGVINASDTRFAFRRVSLGHLPSGWAEEARGVFTAWRPYAHTGNH</sequence>
<dbReference type="EMBL" id="BHXC01000007">
    <property type="protein sequence ID" value="GCB94387.1"/>
    <property type="molecule type" value="Genomic_DNA"/>
</dbReference>
<dbReference type="RefSeq" id="WP_016570779.1">
    <property type="nucleotide sequence ID" value="NZ_BHXC01000007.1"/>
</dbReference>
<protein>
    <recommendedName>
        <fullName evidence="3">Glycosyl transferase family 2</fullName>
    </recommendedName>
</protein>
<gene>
    <name evidence="1" type="ORF">SALB_07186</name>
</gene>
<accession>A0A401R9Y0</accession>
<evidence type="ECO:0008006" key="3">
    <source>
        <dbReference type="Google" id="ProtNLM"/>
    </source>
</evidence>
<evidence type="ECO:0000313" key="1">
    <source>
        <dbReference type="EMBL" id="GCB94387.1"/>
    </source>
</evidence>
<dbReference type="Proteomes" id="UP000288351">
    <property type="component" value="Unassembled WGS sequence"/>
</dbReference>